<feature type="chain" id="PRO_5045042147" description="Secreted protein" evidence="1">
    <location>
        <begin position="23"/>
        <end position="94"/>
    </location>
</feature>
<keyword evidence="1" id="KW-0732">Signal</keyword>
<organism evidence="2 3">
    <name type="scientific">Macrophomina phaseolina</name>
    <dbReference type="NCBI Taxonomy" id="35725"/>
    <lineage>
        <taxon>Eukaryota</taxon>
        <taxon>Fungi</taxon>
        <taxon>Dikarya</taxon>
        <taxon>Ascomycota</taxon>
        <taxon>Pezizomycotina</taxon>
        <taxon>Dothideomycetes</taxon>
        <taxon>Dothideomycetes incertae sedis</taxon>
        <taxon>Botryosphaeriales</taxon>
        <taxon>Botryosphaeriaceae</taxon>
        <taxon>Macrophomina</taxon>
    </lineage>
</organism>
<gene>
    <name evidence="2" type="ORF">B0J12DRAFT_62663</name>
</gene>
<dbReference type="EMBL" id="JAGTJR010000011">
    <property type="protein sequence ID" value="KAH7052064.1"/>
    <property type="molecule type" value="Genomic_DNA"/>
</dbReference>
<evidence type="ECO:0000313" key="3">
    <source>
        <dbReference type="Proteomes" id="UP000774617"/>
    </source>
</evidence>
<evidence type="ECO:0000256" key="1">
    <source>
        <dbReference type="SAM" id="SignalP"/>
    </source>
</evidence>
<keyword evidence="3" id="KW-1185">Reference proteome</keyword>
<evidence type="ECO:0008006" key="4">
    <source>
        <dbReference type="Google" id="ProtNLM"/>
    </source>
</evidence>
<comment type="caution">
    <text evidence="2">The sequence shown here is derived from an EMBL/GenBank/DDBJ whole genome shotgun (WGS) entry which is preliminary data.</text>
</comment>
<dbReference type="Proteomes" id="UP000774617">
    <property type="component" value="Unassembled WGS sequence"/>
</dbReference>
<feature type="signal peptide" evidence="1">
    <location>
        <begin position="1"/>
        <end position="22"/>
    </location>
</feature>
<name>A0ABQ8GCL0_9PEZI</name>
<reference evidence="2 3" key="1">
    <citation type="journal article" date="2021" name="Nat. Commun.">
        <title>Genetic determinants of endophytism in the Arabidopsis root mycobiome.</title>
        <authorList>
            <person name="Mesny F."/>
            <person name="Miyauchi S."/>
            <person name="Thiergart T."/>
            <person name="Pickel B."/>
            <person name="Atanasova L."/>
            <person name="Karlsson M."/>
            <person name="Huettel B."/>
            <person name="Barry K.W."/>
            <person name="Haridas S."/>
            <person name="Chen C."/>
            <person name="Bauer D."/>
            <person name="Andreopoulos W."/>
            <person name="Pangilinan J."/>
            <person name="LaButti K."/>
            <person name="Riley R."/>
            <person name="Lipzen A."/>
            <person name="Clum A."/>
            <person name="Drula E."/>
            <person name="Henrissat B."/>
            <person name="Kohler A."/>
            <person name="Grigoriev I.V."/>
            <person name="Martin F.M."/>
            <person name="Hacquard S."/>
        </authorList>
    </citation>
    <scope>NUCLEOTIDE SEQUENCE [LARGE SCALE GENOMIC DNA]</scope>
    <source>
        <strain evidence="2 3">MPI-SDFR-AT-0080</strain>
    </source>
</reference>
<protein>
    <recommendedName>
        <fullName evidence="4">Secreted protein</fullName>
    </recommendedName>
</protein>
<evidence type="ECO:0000313" key="2">
    <source>
        <dbReference type="EMBL" id="KAH7052064.1"/>
    </source>
</evidence>
<sequence>MVVMAVVMRVVLLDGVTQLCSGGLRQSAEATRSGAWLSRAGLRAAPATRLGRRELQLSPLSQIMSRCALAEGRVYVSIPLLLLRSTRRSPQSCV</sequence>
<accession>A0ABQ8GCL0</accession>
<proteinExistence type="predicted"/>